<keyword evidence="2" id="KW-1185">Reference proteome</keyword>
<evidence type="ECO:0000313" key="1">
    <source>
        <dbReference type="EnsemblMetazoa" id="OVOC11782.1"/>
    </source>
</evidence>
<organism evidence="1 2">
    <name type="scientific">Onchocerca volvulus</name>
    <dbReference type="NCBI Taxonomy" id="6282"/>
    <lineage>
        <taxon>Eukaryota</taxon>
        <taxon>Metazoa</taxon>
        <taxon>Ecdysozoa</taxon>
        <taxon>Nematoda</taxon>
        <taxon>Chromadorea</taxon>
        <taxon>Rhabditida</taxon>
        <taxon>Spirurina</taxon>
        <taxon>Spiruromorpha</taxon>
        <taxon>Filarioidea</taxon>
        <taxon>Onchocercidae</taxon>
        <taxon>Onchocerca</taxon>
    </lineage>
</organism>
<dbReference type="EnsemblMetazoa" id="OVOC11782.1">
    <property type="protein sequence ID" value="OVOC11782.1"/>
    <property type="gene ID" value="WBGene00248591"/>
</dbReference>
<dbReference type="Proteomes" id="UP000024404">
    <property type="component" value="Unassembled WGS sequence"/>
</dbReference>
<dbReference type="EMBL" id="CMVM020000015">
    <property type="status" value="NOT_ANNOTATED_CDS"/>
    <property type="molecule type" value="Genomic_DNA"/>
</dbReference>
<evidence type="ECO:0000313" key="2">
    <source>
        <dbReference type="Proteomes" id="UP000024404"/>
    </source>
</evidence>
<protein>
    <submittedName>
        <fullName evidence="1">Uncharacterized protein</fullName>
    </submittedName>
</protein>
<proteinExistence type="predicted"/>
<name>A0A2K6VK19_ONCVO</name>
<reference evidence="2" key="1">
    <citation type="submission" date="2013-10" db="EMBL/GenBank/DDBJ databases">
        <title>Genome sequencing of Onchocerca volvulus.</title>
        <authorList>
            <person name="Cotton J."/>
            <person name="Tsai J."/>
            <person name="Stanley E."/>
            <person name="Tracey A."/>
            <person name="Holroyd N."/>
            <person name="Lustigman S."/>
            <person name="Berriman M."/>
        </authorList>
    </citation>
    <scope>NUCLEOTIDE SEQUENCE</scope>
</reference>
<dbReference type="EnsemblMetazoa" id="OVOC11782.2">
    <property type="protein sequence ID" value="OVOC11782.2"/>
    <property type="gene ID" value="WBGene00248591"/>
</dbReference>
<sequence length="84" mass="9921">MRFKRNSNWLSLLYLYLLNKNRSSNKSSWSRRQLLTIPNVILRLSLHMRCMGILNCVAPLEFAIDEVLSLLILERLIGIKYRLS</sequence>
<dbReference type="AlphaFoldDB" id="A0A2K6VK19"/>
<accession>A0A2K6VK19</accession>
<reference evidence="1" key="2">
    <citation type="submission" date="2018-02" db="UniProtKB">
        <authorList>
            <consortium name="EnsemblMetazoa"/>
        </authorList>
    </citation>
    <scope>IDENTIFICATION</scope>
</reference>